<organism evidence="1 2">
    <name type="scientific">Rhizoctonia solani</name>
    <dbReference type="NCBI Taxonomy" id="456999"/>
    <lineage>
        <taxon>Eukaryota</taxon>
        <taxon>Fungi</taxon>
        <taxon>Dikarya</taxon>
        <taxon>Basidiomycota</taxon>
        <taxon>Agaricomycotina</taxon>
        <taxon>Agaricomycetes</taxon>
        <taxon>Cantharellales</taxon>
        <taxon>Ceratobasidiaceae</taxon>
        <taxon>Rhizoctonia</taxon>
    </lineage>
</organism>
<name>A0A8H3CJ19_9AGAM</name>
<dbReference type="Proteomes" id="UP000663841">
    <property type="component" value="Unassembled WGS sequence"/>
</dbReference>
<evidence type="ECO:0000313" key="1">
    <source>
        <dbReference type="EMBL" id="CAE6484199.1"/>
    </source>
</evidence>
<comment type="caution">
    <text evidence="1">The sequence shown here is derived from an EMBL/GenBank/DDBJ whole genome shotgun (WGS) entry which is preliminary data.</text>
</comment>
<evidence type="ECO:0000313" key="2">
    <source>
        <dbReference type="Proteomes" id="UP000663841"/>
    </source>
</evidence>
<accession>A0A8H3CJ19</accession>
<dbReference type="EMBL" id="CAJMWW010000677">
    <property type="protein sequence ID" value="CAE6484199.1"/>
    <property type="molecule type" value="Genomic_DNA"/>
</dbReference>
<gene>
    <name evidence="1" type="ORF">RDB_LOCUS215944</name>
</gene>
<protein>
    <submittedName>
        <fullName evidence="1">Uncharacterized protein</fullName>
    </submittedName>
</protein>
<sequence length="264" mass="29189">MPVGSKCLMNLCIFDAIISHVDGKTILHLAVTCRWVWDVLKRSQVSWRRALSSHEDFAPFPGAYCRTAHTLVVLHFSSECVMCGRQTNNPILSNHAVRLCNDCSARHLVAMGTHTIWQNGAFRCILFASYPRALTQGPVVITGPHLAMEPVFLPDVDKILPTPNVAQVYPAQVPQILPANFDSYLTPGQEPAERIVARPEATASLTGFYTDSYLNRVYSSPADIDVDCGFPTDLEDEVFEGFTGTPALSNDPTNHHGPCMFSWQ</sequence>
<proteinExistence type="predicted"/>
<dbReference type="AlphaFoldDB" id="A0A8H3CJ19"/>
<reference evidence="1" key="1">
    <citation type="submission" date="2021-01" db="EMBL/GenBank/DDBJ databases">
        <authorList>
            <person name="Kaushik A."/>
        </authorList>
    </citation>
    <scope>NUCLEOTIDE SEQUENCE</scope>
    <source>
        <strain evidence="1">AG3-T5</strain>
    </source>
</reference>